<dbReference type="RefSeq" id="WP_259060054.1">
    <property type="nucleotide sequence ID" value="NZ_JANTZM010000019.1"/>
</dbReference>
<evidence type="ECO:0000313" key="2">
    <source>
        <dbReference type="Proteomes" id="UP001155110"/>
    </source>
</evidence>
<reference evidence="1" key="1">
    <citation type="submission" date="2022-08" db="EMBL/GenBank/DDBJ databases">
        <title>Genomic Encyclopedia of Type Strains, Phase V (KMG-V): Genome sequencing to study the core and pangenomes of soil and plant-associated prokaryotes.</title>
        <authorList>
            <person name="Whitman W."/>
        </authorList>
    </citation>
    <scope>NUCLEOTIDE SEQUENCE</scope>
    <source>
        <strain evidence="1">SP3002</strain>
    </source>
</reference>
<proteinExistence type="predicted"/>
<name>A0AAW5PAF6_9BACT</name>
<evidence type="ECO:0000313" key="1">
    <source>
        <dbReference type="EMBL" id="MCS4159161.1"/>
    </source>
</evidence>
<accession>A0AAW5PAF6</accession>
<dbReference type="AlphaFoldDB" id="A0AAW5PAF6"/>
<dbReference type="EMBL" id="JANTZM010000019">
    <property type="protein sequence ID" value="MCS4159161.1"/>
    <property type="molecule type" value="Genomic_DNA"/>
</dbReference>
<gene>
    <name evidence="1" type="ORF">GGP99_003147</name>
</gene>
<dbReference type="Proteomes" id="UP001155110">
    <property type="component" value="Unassembled WGS sequence"/>
</dbReference>
<organism evidence="1 2">
    <name type="scientific">Salinibacter ruber</name>
    <dbReference type="NCBI Taxonomy" id="146919"/>
    <lineage>
        <taxon>Bacteria</taxon>
        <taxon>Pseudomonadati</taxon>
        <taxon>Rhodothermota</taxon>
        <taxon>Rhodothermia</taxon>
        <taxon>Rhodothermales</taxon>
        <taxon>Salinibacteraceae</taxon>
        <taxon>Salinibacter</taxon>
    </lineage>
</organism>
<comment type="caution">
    <text evidence="1">The sequence shown here is derived from an EMBL/GenBank/DDBJ whole genome shotgun (WGS) entry which is preliminary data.</text>
</comment>
<dbReference type="Gene3D" id="2.60.120.260">
    <property type="entry name" value="Galactose-binding domain-like"/>
    <property type="match status" value="1"/>
</dbReference>
<protein>
    <submittedName>
        <fullName evidence="1">Uncharacterized protein</fullName>
    </submittedName>
</protein>
<sequence>MTWSEPAESADLLSHGVSPPIIGRLDYEQGQVGAAEMEGVPEGRRGLFPNQVALYVVKDGWVDGRDNPNDRIIGSTLDEDISGESRTSITVAPLNFAMSSGEKIWIQTGDPSNPPLTDSDVIPAYLTADATQGATTLSIDDGSGNPVTITASSGDRVLSNTQSPWIIHAKEEVANKFDNYMQGFVDAGGQADVIFIDMETSIPETQRMAQDPRWDNASMGLDGKSLKQFVEDSPYTLQEIIDAGPGDPASNWASAEFTGKLLSDAVEEALFDVAQSYFPEIKGSDYSQTGVTEENRVWDTDGNERWKPHVFGTHGSHPLYASIRQFSNTTPDGGGKVNNVGTHPYAVTHWQVRYVRGMHQSTGGKVMPWLTYENLIDAFFNLEVRDTPYYEEHVRHMALHTDSDVPVLYWNARDGGGGGGDDQQDLNFNSVLAELNGQINADSYQTVTTQKPGWSTDIFATAIETPNKRLWRVTAMRVDPQDDRDIVVDVSNGDTVTIPGGAVGAWYETAKGVDVTFSYQHPPVDNLLPNDNFIDLTSGEWTMRDDEPVQSGISDPDGGTDAYKVTDPIHSAQIPVQKNTVYTFSIWAQKVSGNYRYFITGDDYSNDVIARGYFNNPTWDSGDWQRKRTAFNSGNRTMIRINFPRSTSEFNLYQPMLNKGEWQGPYTPPEAPSPGSQEISLQKGGNLVSAAVDPTYPDLEAVLGGATSSIARIVTQDGQVFDPSEGTDEIGTWDPTEAYTIYAESPASFDVEGTVLDAKDVSLDAGWNWLPYLGSTSVPVDQAFDTIQNDLVMVKDETGHVYRPAQGTDQIGSLQPGTAYKILLENPVTLSYPLE</sequence>